<organism evidence="2 3">
    <name type="scientific">Streptoalloteichus hindustanus</name>
    <dbReference type="NCBI Taxonomy" id="2017"/>
    <lineage>
        <taxon>Bacteria</taxon>
        <taxon>Bacillati</taxon>
        <taxon>Actinomycetota</taxon>
        <taxon>Actinomycetes</taxon>
        <taxon>Pseudonocardiales</taxon>
        <taxon>Pseudonocardiaceae</taxon>
        <taxon>Streptoalloteichus</taxon>
    </lineage>
</organism>
<name>A0A1M4TLW3_STRHI</name>
<feature type="region of interest" description="Disordered" evidence="1">
    <location>
        <begin position="106"/>
        <end position="126"/>
    </location>
</feature>
<reference evidence="2 3" key="1">
    <citation type="submission" date="2016-11" db="EMBL/GenBank/DDBJ databases">
        <authorList>
            <person name="Jaros S."/>
            <person name="Januszkiewicz K."/>
            <person name="Wedrychowicz H."/>
        </authorList>
    </citation>
    <scope>NUCLEOTIDE SEQUENCE [LARGE SCALE GENOMIC DNA]</scope>
    <source>
        <strain evidence="2 3">DSM 44523</strain>
    </source>
</reference>
<gene>
    <name evidence="2" type="ORF">SAMN05444320_101131</name>
</gene>
<sequence>MDLDEVRAAHSARLRALDPLLPDAPPLPDGTLLSADLGATRAVGMATIDRLPADTPEAEAVLADQATRGDWEHSATVTVPSRDTLLVEPLVQHGFTPSVATAVRSGRCAPTRTTSSPRRPACTWSR</sequence>
<dbReference type="RefSeq" id="WP_143173885.1">
    <property type="nucleotide sequence ID" value="NZ_FQVN01000001.1"/>
</dbReference>
<dbReference type="AlphaFoldDB" id="A0A1M4TLW3"/>
<dbReference type="STRING" id="2017.SAMN05444320_101131"/>
<evidence type="ECO:0000313" key="2">
    <source>
        <dbReference type="EMBL" id="SHE45395.1"/>
    </source>
</evidence>
<protein>
    <submittedName>
        <fullName evidence="2">Uncharacterized protein</fullName>
    </submittedName>
</protein>
<dbReference type="Proteomes" id="UP000184501">
    <property type="component" value="Unassembled WGS sequence"/>
</dbReference>
<evidence type="ECO:0000256" key="1">
    <source>
        <dbReference type="SAM" id="MobiDB-lite"/>
    </source>
</evidence>
<evidence type="ECO:0000313" key="3">
    <source>
        <dbReference type="Proteomes" id="UP000184501"/>
    </source>
</evidence>
<dbReference type="EMBL" id="FQVN01000001">
    <property type="protein sequence ID" value="SHE45395.1"/>
    <property type="molecule type" value="Genomic_DNA"/>
</dbReference>
<proteinExistence type="predicted"/>
<keyword evidence="3" id="KW-1185">Reference proteome</keyword>
<accession>A0A1M4TLW3</accession>